<evidence type="ECO:0000313" key="5">
    <source>
        <dbReference type="Proteomes" id="UP001064971"/>
    </source>
</evidence>
<geneLocation type="plasmid" evidence="4 5">
    <name>pDAETH-1</name>
</geneLocation>
<evidence type="ECO:0000256" key="2">
    <source>
        <dbReference type="PROSITE-ProRule" id="PRU00252"/>
    </source>
</evidence>
<dbReference type="Proteomes" id="UP001064971">
    <property type="component" value="Plasmid pDAETH-1"/>
</dbReference>
<dbReference type="Pfam" id="PF00436">
    <property type="entry name" value="SSB"/>
    <property type="match status" value="2"/>
</dbReference>
<evidence type="ECO:0000313" key="4">
    <source>
        <dbReference type="EMBL" id="BDP43767.1"/>
    </source>
</evidence>
<dbReference type="InterPro" id="IPR012340">
    <property type="entry name" value="NA-bd_OB-fold"/>
</dbReference>
<proteinExistence type="predicted"/>
<dbReference type="InterPro" id="IPR011344">
    <property type="entry name" value="ssDNA-bd"/>
</dbReference>
<keyword evidence="5" id="KW-1185">Reference proteome</keyword>
<protein>
    <recommendedName>
        <fullName evidence="3">Single-stranded DNA-binding protein</fullName>
    </recommendedName>
</protein>
<dbReference type="PROSITE" id="PS50935">
    <property type="entry name" value="SSB"/>
    <property type="match status" value="2"/>
</dbReference>
<name>A0ABN6RKA2_9DEIO</name>
<organism evidence="4 5">
    <name type="scientific">Deinococcus aetherius</name>
    <dbReference type="NCBI Taxonomy" id="200252"/>
    <lineage>
        <taxon>Bacteria</taxon>
        <taxon>Thermotogati</taxon>
        <taxon>Deinococcota</taxon>
        <taxon>Deinococci</taxon>
        <taxon>Deinococcales</taxon>
        <taxon>Deinococcaceae</taxon>
        <taxon>Deinococcus</taxon>
    </lineage>
</organism>
<dbReference type="SUPFAM" id="SSF50249">
    <property type="entry name" value="Nucleic acid-binding proteins"/>
    <property type="match status" value="2"/>
</dbReference>
<gene>
    <name evidence="4" type="primary">ssb_2</name>
    <name evidence="4" type="ORF">DAETH_37360</name>
</gene>
<reference evidence="4" key="1">
    <citation type="submission" date="2022-07" db="EMBL/GenBank/DDBJ databases">
        <title>Complete Genome Sequence of the Radioresistant Bacterium Deinococcus aetherius ST0316, Isolated from the Air Dust collected in Lower Stratosphere above Japan.</title>
        <authorList>
            <person name="Satoh K."/>
            <person name="Hagiwara K."/>
            <person name="Katsumata K."/>
            <person name="Kubo A."/>
            <person name="Yokobori S."/>
            <person name="Yamagishi A."/>
            <person name="Oono Y."/>
            <person name="Narumi I."/>
        </authorList>
    </citation>
    <scope>NUCLEOTIDE SEQUENCE</scope>
    <source>
        <strain evidence="4">ST0316</strain>
        <plasmid evidence="4">pDAETH-1</plasmid>
    </source>
</reference>
<dbReference type="InterPro" id="IPR000424">
    <property type="entry name" value="Primosome_PriB/ssb"/>
</dbReference>
<dbReference type="NCBIfam" id="TIGR00621">
    <property type="entry name" value="ssb"/>
    <property type="match status" value="1"/>
</dbReference>
<evidence type="ECO:0000256" key="3">
    <source>
        <dbReference type="RuleBase" id="RU000524"/>
    </source>
</evidence>
<dbReference type="EMBL" id="AP026561">
    <property type="protein sequence ID" value="BDP43767.1"/>
    <property type="molecule type" value="Genomic_DNA"/>
</dbReference>
<keyword evidence="4" id="KW-0614">Plasmid</keyword>
<sequence>MNQFNRADLTAALVRAPQTRVTPSGLSVLEATVEVEVTRANGSVAPIYLPFTMAGPQVDLLAPRLEAGTPVVIEGMIVQERWEQGGEQKSCLKVKGLHTEVLGWTGLEFVRDTRGGVRLKGGMNEAVMGGNLLADPVFRQGGQVVELALALNENFRDRQGERQERLHTLRVVGWRDLAERVRRLGLRKGSPVFAQGFLYNDAWKTTEGQPRNTIKLEATRIEPISVPAARA</sequence>
<accession>A0ABN6RKA2</accession>
<dbReference type="CDD" id="cd04496">
    <property type="entry name" value="SSB_OBF"/>
    <property type="match status" value="1"/>
</dbReference>
<dbReference type="Gene3D" id="2.40.50.140">
    <property type="entry name" value="Nucleic acid-binding proteins"/>
    <property type="match status" value="2"/>
</dbReference>
<keyword evidence="1 2" id="KW-0238">DNA-binding</keyword>
<evidence type="ECO:0000256" key="1">
    <source>
        <dbReference type="ARBA" id="ARBA00023125"/>
    </source>
</evidence>
<dbReference type="GO" id="GO:0003677">
    <property type="term" value="F:DNA binding"/>
    <property type="evidence" value="ECO:0007669"/>
    <property type="project" value="UniProtKB-KW"/>
</dbReference>
<dbReference type="RefSeq" id="WP_264777616.1">
    <property type="nucleotide sequence ID" value="NZ_AP026561.1"/>
</dbReference>